<keyword evidence="2 4" id="KW-0472">Membrane</keyword>
<gene>
    <name evidence="7" type="ORF">ES674_04100</name>
</gene>
<dbReference type="RefSeq" id="WP_148402702.1">
    <property type="nucleotide sequence ID" value="NZ_VSKK01000001.1"/>
</dbReference>
<evidence type="ECO:0000256" key="2">
    <source>
        <dbReference type="ARBA" id="ARBA00023136"/>
    </source>
</evidence>
<name>A0A5D0RDY5_9FLAO</name>
<dbReference type="InterPro" id="IPR011042">
    <property type="entry name" value="6-blade_b-propeller_TolB-like"/>
</dbReference>
<dbReference type="Pfam" id="PF07676">
    <property type="entry name" value="PD40"/>
    <property type="match status" value="3"/>
</dbReference>
<dbReference type="InterPro" id="IPR011990">
    <property type="entry name" value="TPR-like_helical_dom_sf"/>
</dbReference>
<dbReference type="InterPro" id="IPR006664">
    <property type="entry name" value="OMP_bac"/>
</dbReference>
<dbReference type="AlphaFoldDB" id="A0A5D0RDY5"/>
<evidence type="ECO:0000256" key="3">
    <source>
        <dbReference type="ARBA" id="ARBA00023237"/>
    </source>
</evidence>
<feature type="domain" description="OmpA-like" evidence="6">
    <location>
        <begin position="508"/>
        <end position="628"/>
    </location>
</feature>
<sequence>MKNIKIFIALLFMSSLSATAQNKATESADKSFAKFEFVEAIKEYTKLVEKGESDTYVYTQLGEANYNIFNTVEAERWYAKALESSENPETVYKYSQMLKANEKYKEADLQMERFAKLKPRDDRAKAFKANPDYLPGILGRAKEYTVQNLEINTKNSDFGGSVYNSQLYFTTARNNTRRNYGWNDEPFLDIYVSNILTDGTYQEANTIGGDINTKYHEGTVSFSPDGNTMYFSRESFFENEFEKDSVSNTKISLLHIYKATRDGDKWRKVESLSLNNPNYNVNSPAVSADGKTLYFQSDMPGGLGLFDIYKAALNDDGTVGDPVNLGDKINTEGNDKFPYASSDGTFYFSSDGHLGLGGLDVFYVSKSGEVVNAGVPVNSNVDDFAFTMNEETGEGYVSSNRSGGKGGDDIYAVKRLKACNVNLITTVVDNSTDKPLAGVMVKITNASGRVVSTQTSDANGKLEYTVSCDEALEISGVLEGYESNAISFAGSKEKEVSLQLNLDPIDIIIVLDRVVLNPILFDFDKSNITQQGAFELDKLVSVMKKYPNMVILAESHTDNRGAAGYNEKLSDRRAKSTVQYVISKGIDAARISGIGKGENDPKVDCKSNCTEEEHQLNRRSEFIIVSGNPAGNN</sequence>
<keyword evidence="8" id="KW-1185">Reference proteome</keyword>
<feature type="chain" id="PRO_5023014380" evidence="5">
    <location>
        <begin position="21"/>
        <end position="633"/>
    </location>
</feature>
<evidence type="ECO:0000256" key="4">
    <source>
        <dbReference type="PROSITE-ProRule" id="PRU00473"/>
    </source>
</evidence>
<evidence type="ECO:0000313" key="8">
    <source>
        <dbReference type="Proteomes" id="UP000323720"/>
    </source>
</evidence>
<dbReference type="GO" id="GO:0009279">
    <property type="term" value="C:cell outer membrane"/>
    <property type="evidence" value="ECO:0007669"/>
    <property type="project" value="UniProtKB-SubCell"/>
</dbReference>
<dbReference type="Gene3D" id="3.30.1330.60">
    <property type="entry name" value="OmpA-like domain"/>
    <property type="match status" value="1"/>
</dbReference>
<accession>A0A5D0RDY5</accession>
<dbReference type="OrthoDB" id="9809364at2"/>
<keyword evidence="3" id="KW-0998">Cell outer membrane</keyword>
<comment type="caution">
    <text evidence="7">The sequence shown here is derived from an EMBL/GenBank/DDBJ whole genome shotgun (WGS) entry which is preliminary data.</text>
</comment>
<dbReference type="Pfam" id="PF00691">
    <property type="entry name" value="OmpA"/>
    <property type="match status" value="1"/>
</dbReference>
<feature type="signal peptide" evidence="5">
    <location>
        <begin position="1"/>
        <end position="20"/>
    </location>
</feature>
<keyword evidence="5" id="KW-0732">Signal</keyword>
<dbReference type="SUPFAM" id="SSF103088">
    <property type="entry name" value="OmpA-like"/>
    <property type="match status" value="1"/>
</dbReference>
<evidence type="ECO:0000256" key="5">
    <source>
        <dbReference type="SAM" id="SignalP"/>
    </source>
</evidence>
<dbReference type="PRINTS" id="PR01021">
    <property type="entry name" value="OMPADOMAIN"/>
</dbReference>
<dbReference type="InterPro" id="IPR006665">
    <property type="entry name" value="OmpA-like"/>
</dbReference>
<dbReference type="InterPro" id="IPR050330">
    <property type="entry name" value="Bact_OuterMem_StrucFunc"/>
</dbReference>
<dbReference type="PANTHER" id="PTHR30329:SF21">
    <property type="entry name" value="LIPOPROTEIN YIAD-RELATED"/>
    <property type="match status" value="1"/>
</dbReference>
<reference evidence="7 8" key="1">
    <citation type="submission" date="2019-08" db="EMBL/GenBank/DDBJ databases">
        <title>Genomes of Antarctic Bizionia species.</title>
        <authorList>
            <person name="Bowman J.P."/>
        </authorList>
    </citation>
    <scope>NUCLEOTIDE SEQUENCE [LARGE SCALE GENOMIC DNA]</scope>
    <source>
        <strain evidence="7 8">ADA-4</strain>
    </source>
</reference>
<dbReference type="Gene3D" id="2.120.10.30">
    <property type="entry name" value="TolB, C-terminal domain"/>
    <property type="match status" value="1"/>
</dbReference>
<comment type="subcellular location">
    <subcellularLocation>
        <location evidence="1">Cell outer membrane</location>
    </subcellularLocation>
</comment>
<dbReference type="PANTHER" id="PTHR30329">
    <property type="entry name" value="STATOR ELEMENT OF FLAGELLAR MOTOR COMPLEX"/>
    <property type="match status" value="1"/>
</dbReference>
<dbReference type="PROSITE" id="PS51123">
    <property type="entry name" value="OMPA_2"/>
    <property type="match status" value="1"/>
</dbReference>
<evidence type="ECO:0000313" key="7">
    <source>
        <dbReference type="EMBL" id="TYB78965.1"/>
    </source>
</evidence>
<dbReference type="SUPFAM" id="SSF48452">
    <property type="entry name" value="TPR-like"/>
    <property type="match status" value="1"/>
</dbReference>
<dbReference type="SUPFAM" id="SSF82171">
    <property type="entry name" value="DPP6 N-terminal domain-like"/>
    <property type="match status" value="1"/>
</dbReference>
<evidence type="ECO:0000256" key="1">
    <source>
        <dbReference type="ARBA" id="ARBA00004442"/>
    </source>
</evidence>
<protein>
    <submittedName>
        <fullName evidence="7">OmpA family protein</fullName>
    </submittedName>
</protein>
<dbReference type="CDD" id="cd07185">
    <property type="entry name" value="OmpA_C-like"/>
    <property type="match status" value="1"/>
</dbReference>
<proteinExistence type="predicted"/>
<organism evidence="7 8">
    <name type="scientific">Bizionia myxarmorum</name>
    <dbReference type="NCBI Taxonomy" id="291186"/>
    <lineage>
        <taxon>Bacteria</taxon>
        <taxon>Pseudomonadati</taxon>
        <taxon>Bacteroidota</taxon>
        <taxon>Flavobacteriia</taxon>
        <taxon>Flavobacteriales</taxon>
        <taxon>Flavobacteriaceae</taxon>
        <taxon>Bizionia</taxon>
    </lineage>
</organism>
<dbReference type="SUPFAM" id="SSF49478">
    <property type="entry name" value="Cna protein B-type domain"/>
    <property type="match status" value="1"/>
</dbReference>
<dbReference type="InterPro" id="IPR036737">
    <property type="entry name" value="OmpA-like_sf"/>
</dbReference>
<dbReference type="EMBL" id="VSKK01000001">
    <property type="protein sequence ID" value="TYB78965.1"/>
    <property type="molecule type" value="Genomic_DNA"/>
</dbReference>
<dbReference type="InterPro" id="IPR011659">
    <property type="entry name" value="WD40"/>
</dbReference>
<dbReference type="Proteomes" id="UP000323720">
    <property type="component" value="Unassembled WGS sequence"/>
</dbReference>
<dbReference type="Gene3D" id="1.25.40.10">
    <property type="entry name" value="Tetratricopeptide repeat domain"/>
    <property type="match status" value="1"/>
</dbReference>
<evidence type="ECO:0000259" key="6">
    <source>
        <dbReference type="PROSITE" id="PS51123"/>
    </source>
</evidence>